<dbReference type="EMBL" id="KI630320">
    <property type="protein sequence ID" value="EYU41515.1"/>
    <property type="molecule type" value="Genomic_DNA"/>
</dbReference>
<dbReference type="Pfam" id="PF11250">
    <property type="entry name" value="FAF"/>
    <property type="match status" value="1"/>
</dbReference>
<proteinExistence type="inferred from homology"/>
<organism evidence="4 5">
    <name type="scientific">Erythranthe guttata</name>
    <name type="common">Yellow monkey flower</name>
    <name type="synonym">Mimulus guttatus</name>
    <dbReference type="NCBI Taxonomy" id="4155"/>
    <lineage>
        <taxon>Eukaryota</taxon>
        <taxon>Viridiplantae</taxon>
        <taxon>Streptophyta</taxon>
        <taxon>Embryophyta</taxon>
        <taxon>Tracheophyta</taxon>
        <taxon>Spermatophyta</taxon>
        <taxon>Magnoliopsida</taxon>
        <taxon>eudicotyledons</taxon>
        <taxon>Gunneridae</taxon>
        <taxon>Pentapetalae</taxon>
        <taxon>asterids</taxon>
        <taxon>lamiids</taxon>
        <taxon>Lamiales</taxon>
        <taxon>Phrymaceae</taxon>
        <taxon>Erythranthe</taxon>
    </lineage>
</organism>
<dbReference type="PANTHER" id="PTHR33155:SF4">
    <property type="entry name" value="PROTEIN FANTASTIC FOUR 3"/>
    <property type="match status" value="1"/>
</dbReference>
<feature type="domain" description="FAF" evidence="3">
    <location>
        <begin position="143"/>
        <end position="193"/>
    </location>
</feature>
<dbReference type="STRING" id="4155.A0A022RRI3"/>
<dbReference type="InterPro" id="IPR046431">
    <property type="entry name" value="FAF_dom"/>
</dbReference>
<name>A0A022RRI3_ERYGU</name>
<dbReference type="Proteomes" id="UP000030748">
    <property type="component" value="Unassembled WGS sequence"/>
</dbReference>
<evidence type="ECO:0000259" key="3">
    <source>
        <dbReference type="Pfam" id="PF11250"/>
    </source>
</evidence>
<dbReference type="AlphaFoldDB" id="A0A022RRI3"/>
<protein>
    <recommendedName>
        <fullName evidence="3">FAF domain-containing protein</fullName>
    </recommendedName>
</protein>
<reference evidence="4 5" key="1">
    <citation type="journal article" date="2013" name="Proc. Natl. Acad. Sci. U.S.A.">
        <title>Fine-scale variation in meiotic recombination in Mimulus inferred from population shotgun sequencing.</title>
        <authorList>
            <person name="Hellsten U."/>
            <person name="Wright K.M."/>
            <person name="Jenkins J."/>
            <person name="Shu S."/>
            <person name="Yuan Y."/>
            <person name="Wessler S.R."/>
            <person name="Schmutz J."/>
            <person name="Willis J.H."/>
            <person name="Rokhsar D.S."/>
        </authorList>
    </citation>
    <scope>NUCLEOTIDE SEQUENCE [LARGE SCALE GENOMIC DNA]</scope>
    <source>
        <strain evidence="5">cv. DUN x IM62</strain>
    </source>
</reference>
<dbReference type="OMA" id="RCKEGGH"/>
<evidence type="ECO:0000313" key="5">
    <source>
        <dbReference type="Proteomes" id="UP000030748"/>
    </source>
</evidence>
<dbReference type="eggNOG" id="ENOG502QVU6">
    <property type="taxonomic scope" value="Eukaryota"/>
</dbReference>
<dbReference type="PANTHER" id="PTHR33155">
    <property type="entry name" value="FANTASTIC FOUR-LIKE PROTEIN (DUF3049)"/>
    <property type="match status" value="1"/>
</dbReference>
<accession>A0A022RRI3</accession>
<keyword evidence="5" id="KW-1185">Reference proteome</keyword>
<dbReference type="PhylomeDB" id="A0A022RRI3"/>
<evidence type="ECO:0000256" key="1">
    <source>
        <dbReference type="ARBA" id="ARBA00008690"/>
    </source>
</evidence>
<evidence type="ECO:0000256" key="2">
    <source>
        <dbReference type="SAM" id="MobiDB-lite"/>
    </source>
</evidence>
<dbReference type="KEGG" id="egt:105953347"/>
<gene>
    <name evidence="4" type="ORF">MIMGU_mgv1a025451mg</name>
</gene>
<feature type="compositionally biased region" description="Low complexity" evidence="2">
    <location>
        <begin position="204"/>
        <end position="218"/>
    </location>
</feature>
<sequence>MSTITCQKIVSCNFEAQLTETTTTLKLKVAAPPPPPPPANIDFCNWGFLQTAPNDYKESCCYTHPLSKKSSFSLELCTENLGSETGTDIITDGSSIFLSPSSTTEIISPIFSDKSGGVSDDDCCRRTTTAVVVKKASFRETRNFPPPLSTMSSMQVRRRRSDGGRLIIEAVEAPFRNSYLQAERSDGRLRLCFLTAGPDHRVAETTTTTTTTTTSAAAGEEEQEEEKRNGCGGETAAAAAVEEEAVVSKNEVAESTKKKEEFEMEMEKYQRRSRCKESGHGNNKGFCSNWKPALWVATS</sequence>
<dbReference type="OrthoDB" id="1916983at2759"/>
<evidence type="ECO:0000313" key="4">
    <source>
        <dbReference type="EMBL" id="EYU41515.1"/>
    </source>
</evidence>
<comment type="similarity">
    <text evidence="1">Belongs to the fantastic four family.</text>
</comment>
<dbReference type="InterPro" id="IPR021410">
    <property type="entry name" value="FAF"/>
</dbReference>
<feature type="region of interest" description="Disordered" evidence="2">
    <location>
        <begin position="202"/>
        <end position="231"/>
    </location>
</feature>